<reference evidence="2 3" key="1">
    <citation type="submission" date="2023-02" db="EMBL/GenBank/DDBJ databases">
        <title>Genome sequence of Lentisphaera profundi SAORIC-696.</title>
        <authorList>
            <person name="Kim e."/>
            <person name="Cho J.-C."/>
            <person name="Choi A."/>
            <person name="Kang I."/>
        </authorList>
    </citation>
    <scope>NUCLEOTIDE SEQUENCE [LARGE SCALE GENOMIC DNA]</scope>
    <source>
        <strain evidence="2 3">SAORIC-696</strain>
    </source>
</reference>
<evidence type="ECO:0008006" key="4">
    <source>
        <dbReference type="Google" id="ProtNLM"/>
    </source>
</evidence>
<dbReference type="Gene3D" id="3.30.450.260">
    <property type="entry name" value="Haem NO binding associated domain"/>
    <property type="match status" value="1"/>
</dbReference>
<proteinExistence type="predicted"/>
<keyword evidence="1" id="KW-0175">Coiled coil</keyword>
<evidence type="ECO:0000256" key="1">
    <source>
        <dbReference type="SAM" id="Coils"/>
    </source>
</evidence>
<keyword evidence="3" id="KW-1185">Reference proteome</keyword>
<evidence type="ECO:0000313" key="2">
    <source>
        <dbReference type="EMBL" id="WDE98577.1"/>
    </source>
</evidence>
<dbReference type="Gene3D" id="1.10.260.40">
    <property type="entry name" value="lambda repressor-like DNA-binding domains"/>
    <property type="match status" value="1"/>
</dbReference>
<sequence>MKKFGISYDWLNKIFPFYLLISDENKVLDKGPGFSWLDVKFELDDYISDTFTPFYFFKELTYDFIKNDSDEEVVFKDHQNSITIKGKAYFFSDVNSMLLLTSISIHNPDITNKIQSKNFEPYNQTLDMFFLKAMQEAESKKSLNLIRKLEKRARDLVEENKKISSGRVFVNGEKIKQIRQSKLMSVDNFVNQSINRKCPLSLSTIKRAEAGAKVYFKTALDIANVLDVNIQEILQ</sequence>
<dbReference type="RefSeq" id="WP_274153448.1">
    <property type="nucleotide sequence ID" value="NZ_CP117812.1"/>
</dbReference>
<evidence type="ECO:0000313" key="3">
    <source>
        <dbReference type="Proteomes" id="UP001214250"/>
    </source>
</evidence>
<protein>
    <recommendedName>
        <fullName evidence="4">HTH cro/C1-type domain-containing protein</fullName>
    </recommendedName>
</protein>
<feature type="coiled-coil region" evidence="1">
    <location>
        <begin position="139"/>
        <end position="166"/>
    </location>
</feature>
<dbReference type="InterPro" id="IPR042463">
    <property type="entry name" value="HNOB_dom_associated_sf"/>
</dbReference>
<name>A0ABY7W0C8_9BACT</name>
<dbReference type="EMBL" id="CP117812">
    <property type="protein sequence ID" value="WDE98577.1"/>
    <property type="molecule type" value="Genomic_DNA"/>
</dbReference>
<dbReference type="InterPro" id="IPR010982">
    <property type="entry name" value="Lambda_DNA-bd_dom_sf"/>
</dbReference>
<gene>
    <name evidence="2" type="ORF">PQO03_12080</name>
</gene>
<accession>A0ABY7W0C8</accession>
<dbReference type="Proteomes" id="UP001214250">
    <property type="component" value="Chromosome 2"/>
</dbReference>
<organism evidence="2 3">
    <name type="scientific">Lentisphaera profundi</name>
    <dbReference type="NCBI Taxonomy" id="1658616"/>
    <lineage>
        <taxon>Bacteria</taxon>
        <taxon>Pseudomonadati</taxon>
        <taxon>Lentisphaerota</taxon>
        <taxon>Lentisphaeria</taxon>
        <taxon>Lentisphaerales</taxon>
        <taxon>Lentisphaeraceae</taxon>
        <taxon>Lentisphaera</taxon>
    </lineage>
</organism>